<accession>A0A0L6VY80</accession>
<organism evidence="1 2">
    <name type="scientific">Thermincola ferriacetica</name>
    <dbReference type="NCBI Taxonomy" id="281456"/>
    <lineage>
        <taxon>Bacteria</taxon>
        <taxon>Bacillati</taxon>
        <taxon>Bacillota</taxon>
        <taxon>Clostridia</taxon>
        <taxon>Eubacteriales</taxon>
        <taxon>Thermincolaceae</taxon>
        <taxon>Thermincola</taxon>
    </lineage>
</organism>
<proteinExistence type="predicted"/>
<dbReference type="EMBL" id="LGTE01000060">
    <property type="protein sequence ID" value="KNZ68166.1"/>
    <property type="molecule type" value="Genomic_DNA"/>
</dbReference>
<gene>
    <name evidence="1" type="ORF">Tfer_3301</name>
</gene>
<keyword evidence="2" id="KW-1185">Reference proteome</keyword>
<reference evidence="2" key="1">
    <citation type="submission" date="2015-07" db="EMBL/GenBank/DDBJ databases">
        <title>Complete Genome of Thermincola ferriacetica strain Z-0001T.</title>
        <authorList>
            <person name="Lusk B."/>
            <person name="Badalamenti J.P."/>
            <person name="Parameswaran P."/>
            <person name="Bond D.R."/>
            <person name="Torres C.I."/>
        </authorList>
    </citation>
    <scope>NUCLEOTIDE SEQUENCE [LARGE SCALE GENOMIC DNA]</scope>
    <source>
        <strain evidence="2">Z-0001</strain>
    </source>
</reference>
<comment type="caution">
    <text evidence="1">The sequence shown here is derived from an EMBL/GenBank/DDBJ whole genome shotgun (WGS) entry which is preliminary data.</text>
</comment>
<evidence type="ECO:0000313" key="1">
    <source>
        <dbReference type="EMBL" id="KNZ68166.1"/>
    </source>
</evidence>
<sequence length="68" mass="7271">MPETVIFQALTVVNTGYLPSARSQLIVSPGGLFLTLTQGRVGRVLRLPFGSDCARKTAAGQAEEFPHV</sequence>
<dbReference type="Proteomes" id="UP000037175">
    <property type="component" value="Unassembled WGS sequence"/>
</dbReference>
<name>A0A0L6VY80_9FIRM</name>
<evidence type="ECO:0000313" key="2">
    <source>
        <dbReference type="Proteomes" id="UP000037175"/>
    </source>
</evidence>
<protein>
    <submittedName>
        <fullName evidence="1">Uncharacterized protein</fullName>
    </submittedName>
</protein>
<dbReference type="AlphaFoldDB" id="A0A0L6VY80"/>